<sequence>MTQWYGEDLAYIHHQGFSDYALKSVSGILEILHQNQIHEGLIVELGCGSGRLTQGLVNANYQVLGIDISEAMINLARKNVPKAQFQVNSFFQASIPLCHAVISVGECFNYLFDTNNNDSQLYQLFERIYRGLVKGGVFIFDVIEMSYFTADQPNQLFREEKDWIILVEKSKNQEQKILTRRIITLRKVGETYRRNEELHEIRVYNSEDLVKQLEQIGFSVKLSSNYGDFRLPQGNKSIIACKIRDDIR</sequence>
<keyword evidence="2" id="KW-0489">Methyltransferase</keyword>
<dbReference type="Proteomes" id="UP000008204">
    <property type="component" value="Chromosome"/>
</dbReference>
<proteinExistence type="predicted"/>
<dbReference type="EMBL" id="CP001287">
    <property type="protein sequence ID" value="ACK67940.1"/>
    <property type="molecule type" value="Genomic_DNA"/>
</dbReference>
<dbReference type="AlphaFoldDB" id="B7K5B4"/>
<dbReference type="GO" id="GO:0032259">
    <property type="term" value="P:methylation"/>
    <property type="evidence" value="ECO:0007669"/>
    <property type="project" value="UniProtKB-KW"/>
</dbReference>
<evidence type="ECO:0000313" key="3">
    <source>
        <dbReference type="Proteomes" id="UP000008204"/>
    </source>
</evidence>
<keyword evidence="3" id="KW-1185">Reference proteome</keyword>
<dbReference type="OrthoDB" id="9804312at2"/>
<dbReference type="SUPFAM" id="SSF53335">
    <property type="entry name" value="S-adenosyl-L-methionine-dependent methyltransferases"/>
    <property type="match status" value="1"/>
</dbReference>
<organism evidence="2 3">
    <name type="scientific">Rippkaea orientalis (strain PCC 8801 / RF-1)</name>
    <name type="common">Cyanothece sp. (strain PCC 8801)</name>
    <dbReference type="NCBI Taxonomy" id="41431"/>
    <lineage>
        <taxon>Bacteria</taxon>
        <taxon>Bacillati</taxon>
        <taxon>Cyanobacteriota</taxon>
        <taxon>Cyanophyceae</taxon>
        <taxon>Oscillatoriophycideae</taxon>
        <taxon>Chroococcales</taxon>
        <taxon>Aphanothecaceae</taxon>
        <taxon>Rippkaea</taxon>
        <taxon>Rippkaea orientalis</taxon>
    </lineage>
</organism>
<name>B7K5B4_RIPO1</name>
<reference evidence="3" key="1">
    <citation type="journal article" date="2011" name="MBio">
        <title>Novel metabolic attributes of the genus Cyanothece, comprising a group of unicellular nitrogen-fixing Cyanobacteria.</title>
        <authorList>
            <person name="Bandyopadhyay A."/>
            <person name="Elvitigala T."/>
            <person name="Welsh E."/>
            <person name="Stockel J."/>
            <person name="Liberton M."/>
            <person name="Min H."/>
            <person name="Sherman L.A."/>
            <person name="Pakrasi H.B."/>
        </authorList>
    </citation>
    <scope>NUCLEOTIDE SEQUENCE [LARGE SCALE GENOMIC DNA]</scope>
    <source>
        <strain evidence="3">PCC 8801</strain>
    </source>
</reference>
<dbReference type="Gene3D" id="2.20.25.110">
    <property type="entry name" value="S-adenosyl-L-methionine-dependent methyltransferases"/>
    <property type="match status" value="1"/>
</dbReference>
<dbReference type="PANTHER" id="PTHR43861">
    <property type="entry name" value="TRANS-ACONITATE 2-METHYLTRANSFERASE-RELATED"/>
    <property type="match status" value="1"/>
</dbReference>
<keyword evidence="2" id="KW-0808">Transferase</keyword>
<dbReference type="GO" id="GO:0008168">
    <property type="term" value="F:methyltransferase activity"/>
    <property type="evidence" value="ECO:0007669"/>
    <property type="project" value="UniProtKB-KW"/>
</dbReference>
<dbReference type="Gene3D" id="3.40.50.150">
    <property type="entry name" value="Vaccinia Virus protein VP39"/>
    <property type="match status" value="1"/>
</dbReference>
<dbReference type="STRING" id="41431.PCC8801_4001"/>
<dbReference type="InterPro" id="IPR025714">
    <property type="entry name" value="Methyltranfer_dom"/>
</dbReference>
<accession>B7K5B4</accession>
<dbReference type="KEGG" id="cyp:PCC8801_4001"/>
<dbReference type="Pfam" id="PF13847">
    <property type="entry name" value="Methyltransf_31"/>
    <property type="match status" value="1"/>
</dbReference>
<dbReference type="InterPro" id="IPR029063">
    <property type="entry name" value="SAM-dependent_MTases_sf"/>
</dbReference>
<dbReference type="HOGENOM" id="CLU_069129_9_0_3"/>
<gene>
    <name evidence="2" type="ordered locus">PCC8801_4001</name>
</gene>
<dbReference type="eggNOG" id="COG4106">
    <property type="taxonomic scope" value="Bacteria"/>
</dbReference>
<dbReference type="RefSeq" id="WP_012597194.1">
    <property type="nucleotide sequence ID" value="NC_011726.1"/>
</dbReference>
<protein>
    <submittedName>
        <fullName evidence="2">Methyltransferase type 11</fullName>
    </submittedName>
</protein>
<feature type="domain" description="Methyltransferase" evidence="1">
    <location>
        <begin position="42"/>
        <end position="176"/>
    </location>
</feature>
<dbReference type="CDD" id="cd02440">
    <property type="entry name" value="AdoMet_MTases"/>
    <property type="match status" value="1"/>
</dbReference>
<evidence type="ECO:0000313" key="2">
    <source>
        <dbReference type="EMBL" id="ACK67940.1"/>
    </source>
</evidence>
<evidence type="ECO:0000259" key="1">
    <source>
        <dbReference type="Pfam" id="PF13847"/>
    </source>
</evidence>